<gene>
    <name evidence="1" type="ORF">Pa4123_54460</name>
</gene>
<sequence>MSEGIESNLVDLGLASLAELAEIDNHVFGPALEVLLQRVDDPSSSISGYNPQRLD</sequence>
<dbReference type="EMBL" id="BSDI01000030">
    <property type="protein sequence ID" value="GLI00170.1"/>
    <property type="molecule type" value="Genomic_DNA"/>
</dbReference>
<organism evidence="1 2">
    <name type="scientific">Phytohabitans aurantiacus</name>
    <dbReference type="NCBI Taxonomy" id="3016789"/>
    <lineage>
        <taxon>Bacteria</taxon>
        <taxon>Bacillati</taxon>
        <taxon>Actinomycetota</taxon>
        <taxon>Actinomycetes</taxon>
        <taxon>Micromonosporales</taxon>
        <taxon>Micromonosporaceae</taxon>
    </lineage>
</organism>
<comment type="caution">
    <text evidence="1">The sequence shown here is derived from an EMBL/GenBank/DDBJ whole genome shotgun (WGS) entry which is preliminary data.</text>
</comment>
<protein>
    <recommendedName>
        <fullName evidence="3">FXSXX-COOH protein</fullName>
    </recommendedName>
</protein>
<reference evidence="1" key="1">
    <citation type="submission" date="2022-12" db="EMBL/GenBank/DDBJ databases">
        <title>New Phytohabitans aurantiacus sp. RD004123 nov., an actinomycete isolated from soil.</title>
        <authorList>
            <person name="Triningsih D.W."/>
            <person name="Harunari E."/>
            <person name="Igarashi Y."/>
        </authorList>
    </citation>
    <scope>NUCLEOTIDE SEQUENCE</scope>
    <source>
        <strain evidence="1">RD004123</strain>
    </source>
</reference>
<proteinExistence type="predicted"/>
<evidence type="ECO:0008006" key="3">
    <source>
        <dbReference type="Google" id="ProtNLM"/>
    </source>
</evidence>
<evidence type="ECO:0000313" key="2">
    <source>
        <dbReference type="Proteomes" id="UP001144280"/>
    </source>
</evidence>
<name>A0ABQ5R2I9_9ACTN</name>
<evidence type="ECO:0000313" key="1">
    <source>
        <dbReference type="EMBL" id="GLI00170.1"/>
    </source>
</evidence>
<dbReference type="Proteomes" id="UP001144280">
    <property type="component" value="Unassembled WGS sequence"/>
</dbReference>
<keyword evidence="2" id="KW-1185">Reference proteome</keyword>
<accession>A0ABQ5R2I9</accession>